<feature type="site" description="Interaction with phosphoserine on interacting protein" evidence="2">
    <location>
        <position position="61"/>
    </location>
</feature>
<dbReference type="EMBL" id="JAPDFW010000080">
    <property type="protein sequence ID" value="KAJ5072676.1"/>
    <property type="molecule type" value="Genomic_DNA"/>
</dbReference>
<organism evidence="5 6">
    <name type="scientific">Anaeramoeba ignava</name>
    <name type="common">Anaerobic marine amoeba</name>
    <dbReference type="NCBI Taxonomy" id="1746090"/>
    <lineage>
        <taxon>Eukaryota</taxon>
        <taxon>Metamonada</taxon>
        <taxon>Anaeramoebidae</taxon>
        <taxon>Anaeramoeba</taxon>
    </lineage>
</organism>
<dbReference type="CDD" id="cd08774">
    <property type="entry name" value="14-3-3"/>
    <property type="match status" value="1"/>
</dbReference>
<dbReference type="InterPro" id="IPR000308">
    <property type="entry name" value="14-3-3"/>
</dbReference>
<proteinExistence type="inferred from homology"/>
<dbReference type="Proteomes" id="UP001149090">
    <property type="component" value="Unassembled WGS sequence"/>
</dbReference>
<dbReference type="Gene3D" id="1.20.190.20">
    <property type="entry name" value="14-3-3 domain"/>
    <property type="match status" value="1"/>
</dbReference>
<dbReference type="SMART" id="SM00101">
    <property type="entry name" value="14_3_3"/>
    <property type="match status" value="1"/>
</dbReference>
<comment type="similarity">
    <text evidence="1">Belongs to the 14-3-3 family.</text>
</comment>
<evidence type="ECO:0000256" key="1">
    <source>
        <dbReference type="ARBA" id="ARBA00006141"/>
    </source>
</evidence>
<gene>
    <name evidence="5" type="ORF">M0811_09373</name>
</gene>
<dbReference type="PANTHER" id="PTHR18860">
    <property type="entry name" value="14-3-3 PROTEIN"/>
    <property type="match status" value="1"/>
</dbReference>
<dbReference type="OrthoDB" id="10260625at2759"/>
<feature type="domain" description="14-3-3" evidence="4">
    <location>
        <begin position="6"/>
        <end position="251"/>
    </location>
</feature>
<dbReference type="InterPro" id="IPR023410">
    <property type="entry name" value="14-3-3_domain"/>
</dbReference>
<dbReference type="OMA" id="THPTRLC"/>
<evidence type="ECO:0000259" key="4">
    <source>
        <dbReference type="SMART" id="SM00101"/>
    </source>
</evidence>
<dbReference type="PIRSF" id="PIRSF000868">
    <property type="entry name" value="14-3-3"/>
    <property type="match status" value="1"/>
</dbReference>
<keyword evidence="6" id="KW-1185">Reference proteome</keyword>
<dbReference type="SUPFAM" id="SSF48445">
    <property type="entry name" value="14-3-3 protein"/>
    <property type="match status" value="1"/>
</dbReference>
<feature type="site" description="Interaction with phosphoserine on interacting protein" evidence="2">
    <location>
        <position position="134"/>
    </location>
</feature>
<accession>A0A9Q0LHB1</accession>
<feature type="compositionally biased region" description="Low complexity" evidence="3">
    <location>
        <begin position="248"/>
        <end position="266"/>
    </location>
</feature>
<protein>
    <submittedName>
        <fullName evidence="5">14-3-3 protein epsilon</fullName>
    </submittedName>
</protein>
<dbReference type="InterPro" id="IPR036815">
    <property type="entry name" value="14-3-3_dom_sf"/>
</dbReference>
<evidence type="ECO:0000256" key="3">
    <source>
        <dbReference type="SAM" id="MobiDB-lite"/>
    </source>
</evidence>
<dbReference type="PRINTS" id="PR00305">
    <property type="entry name" value="1433ZETA"/>
</dbReference>
<feature type="region of interest" description="Disordered" evidence="3">
    <location>
        <begin position="246"/>
        <end position="266"/>
    </location>
</feature>
<name>A0A9Q0LHB1_ANAIG</name>
<sequence length="266" mass="31262">MQKYEKQIQINLAKICVKANSFEETVKIMKELILKDNSIQFSVEERDLLFDNWKNLINTRRNSWQIVSEIEQNELNLGNFEKVKLVQELRVKIEKELSEIINEIFGILDNYLIPNSILEESRVFYLKLKGDFYRYKAEFLREEERKQASELGLKSYEKAREIAEQVLHTSHPTRLSLALNYSVFCYEILNHPDQAQQIAKKAFDEAVIQMDSLSKKFYNDSNLILQLLRDNLRFWSKKINVVDDFLPSNDESSNSNSDSDSDSNSN</sequence>
<comment type="caution">
    <text evidence="5">The sequence shown here is derived from an EMBL/GenBank/DDBJ whole genome shotgun (WGS) entry which is preliminary data.</text>
</comment>
<dbReference type="AlphaFoldDB" id="A0A9Q0LHB1"/>
<evidence type="ECO:0000313" key="6">
    <source>
        <dbReference type="Proteomes" id="UP001149090"/>
    </source>
</evidence>
<reference evidence="5" key="1">
    <citation type="submission" date="2022-10" db="EMBL/GenBank/DDBJ databases">
        <title>Novel sulphate-reducing endosymbionts in the free-living metamonad Anaeramoeba.</title>
        <authorList>
            <person name="Jerlstrom-Hultqvist J."/>
            <person name="Cepicka I."/>
            <person name="Gallot-Lavallee L."/>
            <person name="Salas-Leiva D."/>
            <person name="Curtis B.A."/>
            <person name="Zahonova K."/>
            <person name="Pipaliya S."/>
            <person name="Dacks J."/>
            <person name="Roger A.J."/>
        </authorList>
    </citation>
    <scope>NUCLEOTIDE SEQUENCE</scope>
    <source>
        <strain evidence="5">BMAN</strain>
    </source>
</reference>
<dbReference type="Pfam" id="PF00244">
    <property type="entry name" value="14-3-3"/>
    <property type="match status" value="1"/>
</dbReference>
<evidence type="ECO:0000256" key="2">
    <source>
        <dbReference type="PIRSR" id="PIRSR000868-1"/>
    </source>
</evidence>
<evidence type="ECO:0000313" key="5">
    <source>
        <dbReference type="EMBL" id="KAJ5072676.1"/>
    </source>
</evidence>